<keyword evidence="8" id="KW-1185">Reference proteome</keyword>
<dbReference type="PROSITE" id="PS50103">
    <property type="entry name" value="ZF_C3H1"/>
    <property type="match status" value="2"/>
</dbReference>
<evidence type="ECO:0000256" key="2">
    <source>
        <dbReference type="ARBA" id="ARBA00022737"/>
    </source>
</evidence>
<comment type="caution">
    <text evidence="7">The sequence shown here is derived from an EMBL/GenBank/DDBJ whole genome shotgun (WGS) entry which is preliminary data.</text>
</comment>
<dbReference type="EMBL" id="CAXAMN010001780">
    <property type="protein sequence ID" value="CAK8996180.1"/>
    <property type="molecule type" value="Genomic_DNA"/>
</dbReference>
<evidence type="ECO:0000259" key="6">
    <source>
        <dbReference type="PROSITE" id="PS50103"/>
    </source>
</evidence>
<evidence type="ECO:0000313" key="8">
    <source>
        <dbReference type="Proteomes" id="UP001642484"/>
    </source>
</evidence>
<dbReference type="InterPro" id="IPR000571">
    <property type="entry name" value="Znf_CCCH"/>
</dbReference>
<evidence type="ECO:0000313" key="7">
    <source>
        <dbReference type="EMBL" id="CAK8996180.1"/>
    </source>
</evidence>
<keyword evidence="2" id="KW-0677">Repeat</keyword>
<keyword evidence="4 5" id="KW-0862">Zinc</keyword>
<feature type="zinc finger region" description="C3H1-type" evidence="5">
    <location>
        <begin position="11"/>
        <end position="38"/>
    </location>
</feature>
<reference evidence="7 8" key="1">
    <citation type="submission" date="2024-02" db="EMBL/GenBank/DDBJ databases">
        <authorList>
            <person name="Chen Y."/>
            <person name="Shah S."/>
            <person name="Dougan E. K."/>
            <person name="Thang M."/>
            <person name="Chan C."/>
        </authorList>
    </citation>
    <scope>NUCLEOTIDE SEQUENCE [LARGE SCALE GENOMIC DNA]</scope>
</reference>
<evidence type="ECO:0000256" key="1">
    <source>
        <dbReference type="ARBA" id="ARBA00022723"/>
    </source>
</evidence>
<feature type="domain" description="C3H1-type" evidence="6">
    <location>
        <begin position="11"/>
        <end position="38"/>
    </location>
</feature>
<proteinExistence type="predicted"/>
<protein>
    <recommendedName>
        <fullName evidence="6">C3H1-type domain-containing protein</fullName>
    </recommendedName>
</protein>
<name>A0ABP0I0Q6_9DINO</name>
<dbReference type="SMART" id="SM00356">
    <property type="entry name" value="ZnF_C3H1"/>
    <property type="match status" value="2"/>
</dbReference>
<dbReference type="SUPFAM" id="SSF90229">
    <property type="entry name" value="CCCH zinc finger"/>
    <property type="match status" value="2"/>
</dbReference>
<dbReference type="Gene3D" id="4.10.1000.10">
    <property type="entry name" value="Zinc finger, CCCH-type"/>
    <property type="match status" value="2"/>
</dbReference>
<dbReference type="PANTHER" id="PTHR12547">
    <property type="entry name" value="CCCH ZINC FINGER/TIS11-RELATED"/>
    <property type="match status" value="1"/>
</dbReference>
<feature type="domain" description="C3H1-type" evidence="6">
    <location>
        <begin position="46"/>
        <end position="74"/>
    </location>
</feature>
<dbReference type="Proteomes" id="UP001642484">
    <property type="component" value="Unassembled WGS sequence"/>
</dbReference>
<evidence type="ECO:0000256" key="5">
    <source>
        <dbReference type="PROSITE-ProRule" id="PRU00723"/>
    </source>
</evidence>
<dbReference type="InterPro" id="IPR036855">
    <property type="entry name" value="Znf_CCCH_sf"/>
</dbReference>
<keyword evidence="1 5" id="KW-0479">Metal-binding</keyword>
<organism evidence="7 8">
    <name type="scientific">Durusdinium trenchii</name>
    <dbReference type="NCBI Taxonomy" id="1381693"/>
    <lineage>
        <taxon>Eukaryota</taxon>
        <taxon>Sar</taxon>
        <taxon>Alveolata</taxon>
        <taxon>Dinophyceae</taxon>
        <taxon>Suessiales</taxon>
        <taxon>Symbiodiniaceae</taxon>
        <taxon>Durusdinium</taxon>
    </lineage>
</organism>
<sequence>MESQAQACGVLKYTKICRHWRSGSCFRGSSCDFAHSDLELREAPNLVKTQLCFRFNSKGRCNKGSFCRFAHGLDELQHVAAAPNGRLNEEPMKVRLPELPLRPPPGLEHLKPLSLLDLETLSCVSTSESTPREEPSGKEADRAGWGGLRLAFHLF</sequence>
<keyword evidence="3 5" id="KW-0863">Zinc-finger</keyword>
<gene>
    <name evidence="7" type="ORF">CCMP2556_LOCUS4346</name>
</gene>
<accession>A0ABP0I0Q6</accession>
<feature type="zinc finger region" description="C3H1-type" evidence="5">
    <location>
        <begin position="46"/>
        <end position="74"/>
    </location>
</feature>
<evidence type="ECO:0000256" key="4">
    <source>
        <dbReference type="ARBA" id="ARBA00022833"/>
    </source>
</evidence>
<evidence type="ECO:0000256" key="3">
    <source>
        <dbReference type="ARBA" id="ARBA00022771"/>
    </source>
</evidence>
<dbReference type="PANTHER" id="PTHR12547:SF18">
    <property type="entry name" value="PROTEIN TIS11"/>
    <property type="match status" value="1"/>
</dbReference>
<dbReference type="InterPro" id="IPR045877">
    <property type="entry name" value="ZFP36-like"/>
</dbReference>
<dbReference type="Pfam" id="PF00642">
    <property type="entry name" value="zf-CCCH"/>
    <property type="match status" value="1"/>
</dbReference>